<dbReference type="InterPro" id="IPR050358">
    <property type="entry name" value="RSE1/DDB1/CFT1"/>
</dbReference>
<feature type="region of interest" description="Disordered" evidence="1">
    <location>
        <begin position="1248"/>
        <end position="1267"/>
    </location>
</feature>
<dbReference type="Gene3D" id="2.130.10.10">
    <property type="entry name" value="YVTN repeat-like/Quinoprotein amine dehydrogenase"/>
    <property type="match status" value="2"/>
</dbReference>
<reference evidence="4" key="1">
    <citation type="journal article" date="2023" name="Mol. Phylogenet. Evol.">
        <title>Genome-scale phylogeny and comparative genomics of the fungal order Sordariales.</title>
        <authorList>
            <person name="Hensen N."/>
            <person name="Bonometti L."/>
            <person name="Westerberg I."/>
            <person name="Brannstrom I.O."/>
            <person name="Guillou S."/>
            <person name="Cros-Aarteil S."/>
            <person name="Calhoun S."/>
            <person name="Haridas S."/>
            <person name="Kuo A."/>
            <person name="Mondo S."/>
            <person name="Pangilinan J."/>
            <person name="Riley R."/>
            <person name="LaButti K."/>
            <person name="Andreopoulos B."/>
            <person name="Lipzen A."/>
            <person name="Chen C."/>
            <person name="Yan M."/>
            <person name="Daum C."/>
            <person name="Ng V."/>
            <person name="Clum A."/>
            <person name="Steindorff A."/>
            <person name="Ohm R.A."/>
            <person name="Martin F."/>
            <person name="Silar P."/>
            <person name="Natvig D.O."/>
            <person name="Lalanne C."/>
            <person name="Gautier V."/>
            <person name="Ament-Velasquez S.L."/>
            <person name="Kruys A."/>
            <person name="Hutchinson M.I."/>
            <person name="Powell A.J."/>
            <person name="Barry K."/>
            <person name="Miller A.N."/>
            <person name="Grigoriev I.V."/>
            <person name="Debuchy R."/>
            <person name="Gladieux P."/>
            <person name="Hiltunen Thoren M."/>
            <person name="Johannesson H."/>
        </authorList>
    </citation>
    <scope>NUCLEOTIDE SEQUENCE</scope>
    <source>
        <strain evidence="4">CBS 168.71</strain>
    </source>
</reference>
<dbReference type="Proteomes" id="UP001278766">
    <property type="component" value="Unassembled WGS sequence"/>
</dbReference>
<dbReference type="EMBL" id="JAUEPN010000007">
    <property type="protein sequence ID" value="KAK3292291.1"/>
    <property type="molecule type" value="Genomic_DNA"/>
</dbReference>
<feature type="domain" description="RSE1/DDB1/CPSF1 first beta-propeller" evidence="2">
    <location>
        <begin position="62"/>
        <end position="459"/>
    </location>
</feature>
<reference evidence="4" key="2">
    <citation type="submission" date="2023-06" db="EMBL/GenBank/DDBJ databases">
        <authorList>
            <consortium name="Lawrence Berkeley National Laboratory"/>
            <person name="Haridas S."/>
            <person name="Hensen N."/>
            <person name="Bonometti L."/>
            <person name="Westerberg I."/>
            <person name="Brannstrom I.O."/>
            <person name="Guillou S."/>
            <person name="Cros-Aarteil S."/>
            <person name="Calhoun S."/>
            <person name="Kuo A."/>
            <person name="Mondo S."/>
            <person name="Pangilinan J."/>
            <person name="Riley R."/>
            <person name="Labutti K."/>
            <person name="Andreopoulos B."/>
            <person name="Lipzen A."/>
            <person name="Chen C."/>
            <person name="Yanf M."/>
            <person name="Daum C."/>
            <person name="Ng V."/>
            <person name="Clum A."/>
            <person name="Steindorff A."/>
            <person name="Ohm R."/>
            <person name="Martin F."/>
            <person name="Silar P."/>
            <person name="Natvig D."/>
            <person name="Lalanne C."/>
            <person name="Gautier V."/>
            <person name="Ament-Velasquez S.L."/>
            <person name="Kruys A."/>
            <person name="Hutchinson M.I."/>
            <person name="Powell A.J."/>
            <person name="Barry K."/>
            <person name="Miller A.N."/>
            <person name="Grigoriev I.V."/>
            <person name="Debuchy R."/>
            <person name="Gladieux P."/>
            <person name="Thoren M.H."/>
            <person name="Johannesson H."/>
        </authorList>
    </citation>
    <scope>NUCLEOTIDE SEQUENCE</scope>
    <source>
        <strain evidence="4">CBS 168.71</strain>
    </source>
</reference>
<keyword evidence="5" id="KW-1185">Reference proteome</keyword>
<evidence type="ECO:0000256" key="1">
    <source>
        <dbReference type="SAM" id="MobiDB-lite"/>
    </source>
</evidence>
<proteinExistence type="predicted"/>
<dbReference type="GeneID" id="87841440"/>
<comment type="caution">
    <text evidence="4">The sequence shown here is derived from an EMBL/GenBank/DDBJ whole genome shotgun (WGS) entry which is preliminary data.</text>
</comment>
<dbReference type="PANTHER" id="PTHR10644">
    <property type="entry name" value="DNA REPAIR/RNA PROCESSING CPSF FAMILY"/>
    <property type="match status" value="1"/>
</dbReference>
<evidence type="ECO:0000313" key="4">
    <source>
        <dbReference type="EMBL" id="KAK3292291.1"/>
    </source>
</evidence>
<evidence type="ECO:0000259" key="3">
    <source>
        <dbReference type="Pfam" id="PF23726"/>
    </source>
</evidence>
<dbReference type="Pfam" id="PF23726">
    <property type="entry name" value="Beta-prop_RSE1_2nd"/>
    <property type="match status" value="1"/>
</dbReference>
<protein>
    <submittedName>
        <fullName evidence="4">Mono-functional DNA-alkylating methyl methanesulfonate N-term-domain-containing protein</fullName>
    </submittedName>
</protein>
<evidence type="ECO:0000313" key="5">
    <source>
        <dbReference type="Proteomes" id="UP001278766"/>
    </source>
</evidence>
<dbReference type="InterPro" id="IPR018846">
    <property type="entry name" value="Beta-prop_RSE1/DDB1/CPSF1_1st"/>
</dbReference>
<organism evidence="4 5">
    <name type="scientific">Chaetomium fimeti</name>
    <dbReference type="NCBI Taxonomy" id="1854472"/>
    <lineage>
        <taxon>Eukaryota</taxon>
        <taxon>Fungi</taxon>
        <taxon>Dikarya</taxon>
        <taxon>Ascomycota</taxon>
        <taxon>Pezizomycotina</taxon>
        <taxon>Sordariomycetes</taxon>
        <taxon>Sordariomycetidae</taxon>
        <taxon>Sordariales</taxon>
        <taxon>Chaetomiaceae</taxon>
        <taxon>Chaetomium</taxon>
    </lineage>
</organism>
<accession>A0AAE0LNT6</accession>
<sequence>MAFQTNVFRNGEWVTETVDLQAVLNSQNGGSKGSVRPDFPRPPKPPQCGLLTKTLVESGLANSILPVMLRSPDHNDIAFVGDHFIQICELGKDGRLKDIIRKSDFGCRIRNACVVGSAIIPELDDNPSSRHAIKTEDNPANDPFSFSSQRLPAPGNQLPPQFLVVALETGDNVFMFVQPGPDGRPKFVGISCGGRKHMRKLMGFNMAVDPSSRYMAMASPTDQFVVSELTPHAELNESYLRGEPLRMIKSIRLRSIPGVIHKMTFLYPRPGDDRHIILLLVLVKRRKSRIVSTTVIYEWELGDDLNKVFAEEKQGHRMPVEFQVPLMLIPLTVQSAFLAISADGIALCTECLHGPPMFETIAIAARPPTANYRGRQHPLWTAWARPFRLWSYSKNRDCVYLAREDGVVLLLEADQDNALTSHALDPFPCNISDAFACLFDHSTDVLVLGSHSGPGGYWKLPPRQPAELLGHLPNWSPVVDFTTTDDFTGWHPESHPGKVMIPWQQAKHRKPDRLFATCEGGSQGSITEYRYGLKANIGLDLEYGPGMKQAWFLPISDSASFEGYLLLISMPDSTAALLLSKDFSSATAPVEGAIPYDLSSSTLTLVSHAELTVQVTHQTVVLVNQHRSVSSPCESLPGLSNYQVVDACVLDDCVVLSAYADTQFKIHAFKVDSDNLELTHVRTIDVNGDVTCLAIGANLTILAGIWTGSQTSLAWVSLHEPFNGLHMIDLTEYVSDSESNVELSQGRLVEGIESIISVRDTVFLGTRSGNVITVKNTADPVSIQSEKFGTTPAIISCRYRDDARHPTVFVCCDNSLVSIRFRQSISCPYSSDGGDLKANFRVWPVDASKLEAGALPIQYATAVDMPSESGITPVLMISGSRLLLTEMHEEPGPVHRSIPVGGGMPNRVMYCHYMQCLVVAVDSKNGPTLMFINPDTGEDIGKPTDQKKVPQPCIAGLGKKDDRITALAEWNYRRDGHVWNFIIVATTSGRLIVITTEKEVPRDGGPTTYRYWTRFRKEVKEPIYAVVGYDEGLIYCAGRTVYWEVLDHQDKKLRPVKSFTLSSAATSLRISNGKLMALTYHDSLVVLDNLDTNADNTRLCYADPWRRLAFDSIEIAGPQTDDAAGGIHLVSDRERGVAGLWVSWQTRDRECEVVLEAELLSSVRRLRRGRTRPVWAQLAAGRPRFGRLPATVDDAQILGVALDGSLHQFTLLAVDAWRLLRFVQNLAVARPMMCPFAAGVARLREDEDDEDAVGSGDAGPEPRPGHGLEMHVDGDILGRCLERRVLELLVVKEKHIARFKELLRALDGGQHTEGFAVTGDHAKYFRLAYDVLEYYLSPAI</sequence>
<dbReference type="InterPro" id="IPR015943">
    <property type="entry name" value="WD40/YVTN_repeat-like_dom_sf"/>
</dbReference>
<gene>
    <name evidence="4" type="ORF">B0H64DRAFT_406198</name>
</gene>
<dbReference type="InterPro" id="IPR058543">
    <property type="entry name" value="Beta-prop_RSE1/DDB1/CPSF1_2nd"/>
</dbReference>
<name>A0AAE0LNT6_9PEZI</name>
<feature type="domain" description="RSE1/DDB1/CPSF1 second beta-propeller" evidence="3">
    <location>
        <begin position="545"/>
        <end position="824"/>
    </location>
</feature>
<evidence type="ECO:0000259" key="2">
    <source>
        <dbReference type="Pfam" id="PF10433"/>
    </source>
</evidence>
<dbReference type="RefSeq" id="XP_062655805.1">
    <property type="nucleotide sequence ID" value="XM_062804492.1"/>
</dbReference>
<dbReference type="Pfam" id="PF10433">
    <property type="entry name" value="Beta-prop_RSE1_1st"/>
    <property type="match status" value="1"/>
</dbReference>